<accession>A0ABD2Q2H9</accession>
<organism evidence="2 3">
    <name type="scientific">Cichlidogyrus casuarinus</name>
    <dbReference type="NCBI Taxonomy" id="1844966"/>
    <lineage>
        <taxon>Eukaryota</taxon>
        <taxon>Metazoa</taxon>
        <taxon>Spiralia</taxon>
        <taxon>Lophotrochozoa</taxon>
        <taxon>Platyhelminthes</taxon>
        <taxon>Monogenea</taxon>
        <taxon>Monopisthocotylea</taxon>
        <taxon>Dactylogyridea</taxon>
        <taxon>Ancyrocephalidae</taxon>
        <taxon>Cichlidogyrus</taxon>
    </lineage>
</organism>
<dbReference type="InterPro" id="IPR032839">
    <property type="entry name" value="RAB3GAP_N"/>
</dbReference>
<proteinExistence type="predicted"/>
<evidence type="ECO:0000259" key="1">
    <source>
        <dbReference type="Pfam" id="PF14655"/>
    </source>
</evidence>
<comment type="caution">
    <text evidence="2">The sequence shown here is derived from an EMBL/GenBank/DDBJ whole genome shotgun (WGS) entry which is preliminary data.</text>
</comment>
<name>A0ABD2Q2H9_9PLAT</name>
<reference evidence="2 3" key="1">
    <citation type="submission" date="2024-11" db="EMBL/GenBank/DDBJ databases">
        <title>Adaptive evolution of stress response genes in parasites aligns with host niche diversity.</title>
        <authorList>
            <person name="Hahn C."/>
            <person name="Resl P."/>
        </authorList>
    </citation>
    <scope>NUCLEOTIDE SEQUENCE [LARGE SCALE GENOMIC DNA]</scope>
    <source>
        <strain evidence="2">EGGRZ-B1_66</strain>
        <tissue evidence="2">Body</tissue>
    </source>
</reference>
<protein>
    <recommendedName>
        <fullName evidence="1">Rab3-GAP regulatory subunit N-terminal domain-containing protein</fullName>
    </recommendedName>
</protein>
<dbReference type="Pfam" id="PF14655">
    <property type="entry name" value="RAB3GAP2_N"/>
    <property type="match status" value="1"/>
</dbReference>
<keyword evidence="3" id="KW-1185">Reference proteome</keyword>
<evidence type="ECO:0000313" key="2">
    <source>
        <dbReference type="EMBL" id="KAL3313831.1"/>
    </source>
</evidence>
<dbReference type="Proteomes" id="UP001626550">
    <property type="component" value="Unassembled WGS sequence"/>
</dbReference>
<dbReference type="EMBL" id="JBJKFK010001180">
    <property type="protein sequence ID" value="KAL3313831.1"/>
    <property type="molecule type" value="Genomic_DNA"/>
</dbReference>
<dbReference type="PANTHER" id="PTHR12472:SF0">
    <property type="entry name" value="RAB3 GTPASE-ACTIVATING PROTEIN NON-CATALYTIC SUBUNIT"/>
    <property type="match status" value="1"/>
</dbReference>
<dbReference type="InterPro" id="IPR026059">
    <property type="entry name" value="Rab3GAP2"/>
</dbReference>
<gene>
    <name evidence="2" type="ORF">Ciccas_007570</name>
</gene>
<dbReference type="AlphaFoldDB" id="A0ABD2Q2H9"/>
<dbReference type="PANTHER" id="PTHR12472">
    <property type="entry name" value="RAB3-GAP REGULATORY DOMAIN"/>
    <property type="match status" value="1"/>
</dbReference>
<sequence length="584" mass="64506">MGSENGQLSFYNEFGYELLVLRFANSPVRQLTLCPKASELDLHRPNGELLILHSLSLISVSEFELRAVLQICSLCLVKDISPAPKKISFSRLLIDHHDQVTGLVPLGVSRPSLYDHLLNRSISCGRFEYSELPEEQINFALAGTNPFFAFHSAPIRRQTSGLFQIASFLTSEAKRAVFGESKSNQGLVRWTSFGVDYRAPSCSWLVGSNSSSTEDTTLRLLHGVADRRRKLDGPLDYSSDRRWAACPDNLGRVVLIDLRKGVAVRFFKILVCYNVAHGSEVLCRRLTDFPARLLKLPLVGSEKPPAGGGLLIVAKSGNFYKLDLGFDLCVTGSSRKLAAHKAHDYRITLEVGKLVEATGNAGHLVDGSQLAGQKLFELIEQFRHAVSLEKCIFRLISERRIAKNPTYVQLLITKVIKTLKRTISDGETTDGLVSGSSEAENSLLLARLKSYLSQVSAFCRFKKLLVQAPSNESVSEETPEALADNLAWDSEDASKCFFVYEVIGREFERGTNVDESSVHVPSLAMYFNSTKLVYLPLRSSDSELSSQSEGLEAPSVRILVSGKTSAKQDHLAELGKCANSFTMD</sequence>
<evidence type="ECO:0000313" key="3">
    <source>
        <dbReference type="Proteomes" id="UP001626550"/>
    </source>
</evidence>
<feature type="domain" description="Rab3-GAP regulatory subunit N-terminal" evidence="1">
    <location>
        <begin position="2"/>
        <end position="268"/>
    </location>
</feature>